<dbReference type="PANTHER" id="PTHR33495">
    <property type="entry name" value="ANTI-SIGMA FACTOR ANTAGONIST TM_1081-RELATED-RELATED"/>
    <property type="match status" value="1"/>
</dbReference>
<dbReference type="PROSITE" id="PS50801">
    <property type="entry name" value="STAS"/>
    <property type="match status" value="1"/>
</dbReference>
<feature type="domain" description="STAS" evidence="1">
    <location>
        <begin position="26"/>
        <end position="128"/>
    </location>
</feature>
<comment type="caution">
    <text evidence="2">The sequence shown here is derived from an EMBL/GenBank/DDBJ whole genome shotgun (WGS) entry which is preliminary data.</text>
</comment>
<reference evidence="2 3" key="1">
    <citation type="submission" date="2024-09" db="EMBL/GenBank/DDBJ databases">
        <authorList>
            <person name="Lee S.D."/>
        </authorList>
    </citation>
    <scope>NUCLEOTIDE SEQUENCE [LARGE SCALE GENOMIC DNA]</scope>
    <source>
        <strain evidence="2 3">N1-5</strain>
    </source>
</reference>
<protein>
    <submittedName>
        <fullName evidence="2">STAS domain-containing protein</fullName>
    </submittedName>
</protein>
<name>A0ABV6UW14_9ACTN</name>
<dbReference type="EMBL" id="JBHEZZ010000022">
    <property type="protein sequence ID" value="MFC1405613.1"/>
    <property type="molecule type" value="Genomic_DNA"/>
</dbReference>
<dbReference type="RefSeq" id="WP_051726202.1">
    <property type="nucleotide sequence ID" value="NZ_JBHEZZ010000022.1"/>
</dbReference>
<dbReference type="Gene3D" id="3.30.750.24">
    <property type="entry name" value="STAS domain"/>
    <property type="match status" value="1"/>
</dbReference>
<dbReference type="Proteomes" id="UP001592528">
    <property type="component" value="Unassembled WGS sequence"/>
</dbReference>
<dbReference type="PANTHER" id="PTHR33495:SF2">
    <property type="entry name" value="ANTI-SIGMA FACTOR ANTAGONIST TM_1081-RELATED"/>
    <property type="match status" value="1"/>
</dbReference>
<keyword evidence="3" id="KW-1185">Reference proteome</keyword>
<evidence type="ECO:0000313" key="2">
    <source>
        <dbReference type="EMBL" id="MFC1405613.1"/>
    </source>
</evidence>
<dbReference type="SUPFAM" id="SSF52091">
    <property type="entry name" value="SpoIIaa-like"/>
    <property type="match status" value="1"/>
</dbReference>
<evidence type="ECO:0000313" key="3">
    <source>
        <dbReference type="Proteomes" id="UP001592528"/>
    </source>
</evidence>
<proteinExistence type="predicted"/>
<organism evidence="2 3">
    <name type="scientific">Streptacidiphilus cavernicola</name>
    <dbReference type="NCBI Taxonomy" id="3342716"/>
    <lineage>
        <taxon>Bacteria</taxon>
        <taxon>Bacillati</taxon>
        <taxon>Actinomycetota</taxon>
        <taxon>Actinomycetes</taxon>
        <taxon>Kitasatosporales</taxon>
        <taxon>Streptomycetaceae</taxon>
        <taxon>Streptacidiphilus</taxon>
    </lineage>
</organism>
<gene>
    <name evidence="2" type="ORF">ACEZDJ_30425</name>
</gene>
<dbReference type="CDD" id="cd07043">
    <property type="entry name" value="STAS_anti-anti-sigma_factors"/>
    <property type="match status" value="1"/>
</dbReference>
<evidence type="ECO:0000259" key="1">
    <source>
        <dbReference type="PROSITE" id="PS50801"/>
    </source>
</evidence>
<sequence>MEATPYGTEPFGQQPDFWVSSDVLPDGQLVCRVFGDLDADTVRTAEDAITTSLLESPRLLVIDFAHCSFFDSSGLGMLIRLRNRPTETIDMTIRLSGLPLTMSRIFSFTGADSIFTTWPTVADALASGTAPD</sequence>
<dbReference type="Pfam" id="PF01740">
    <property type="entry name" value="STAS"/>
    <property type="match status" value="1"/>
</dbReference>
<dbReference type="InterPro" id="IPR036513">
    <property type="entry name" value="STAS_dom_sf"/>
</dbReference>
<dbReference type="InterPro" id="IPR002645">
    <property type="entry name" value="STAS_dom"/>
</dbReference>
<accession>A0ABV6UW14</accession>